<dbReference type="InterPro" id="IPR019775">
    <property type="entry name" value="WD40_repeat_CS"/>
</dbReference>
<evidence type="ECO:0000256" key="6">
    <source>
        <dbReference type="PROSITE-ProRule" id="PRU00221"/>
    </source>
</evidence>
<comment type="function">
    <text evidence="7">Involved in pre-mRNA splicing and required for cell cycle progression at G2/M.</text>
</comment>
<comment type="subunit">
    <text evidence="7">Associated with the spliceosome.</text>
</comment>
<feature type="repeat" description="WD" evidence="6">
    <location>
        <begin position="154"/>
        <end position="195"/>
    </location>
</feature>
<dbReference type="PANTHER" id="PTHR19923">
    <property type="entry name" value="WD40 REPEAT PROTEINPRL1/PRL2-RELATED"/>
    <property type="match status" value="1"/>
</dbReference>
<evidence type="ECO:0000313" key="9">
    <source>
        <dbReference type="EMBL" id="QGN14401.1"/>
    </source>
</evidence>
<dbReference type="SMART" id="SM00320">
    <property type="entry name" value="WD40"/>
    <property type="match status" value="7"/>
</dbReference>
<dbReference type="PANTHER" id="PTHR19923:SF0">
    <property type="entry name" value="PLEIOTROPIC REGULATOR 1"/>
    <property type="match status" value="1"/>
</dbReference>
<feature type="repeat" description="WD" evidence="6">
    <location>
        <begin position="196"/>
        <end position="237"/>
    </location>
</feature>
<dbReference type="InterPro" id="IPR045241">
    <property type="entry name" value="Prp46/PLRG1-like"/>
</dbReference>
<evidence type="ECO:0000256" key="8">
    <source>
        <dbReference type="SAM" id="MobiDB-lite"/>
    </source>
</evidence>
<evidence type="ECO:0000256" key="7">
    <source>
        <dbReference type="RuleBase" id="RU369036"/>
    </source>
</evidence>
<feature type="region of interest" description="Disordered" evidence="8">
    <location>
        <begin position="405"/>
        <end position="427"/>
    </location>
</feature>
<feature type="repeat" description="WD" evidence="6">
    <location>
        <begin position="238"/>
        <end position="279"/>
    </location>
</feature>
<keyword evidence="7" id="KW-0539">Nucleus</keyword>
<dbReference type="PROSITE" id="PS00678">
    <property type="entry name" value="WD_REPEATS_1"/>
    <property type="match status" value="2"/>
</dbReference>
<dbReference type="Gene3D" id="2.130.10.10">
    <property type="entry name" value="YVTN repeat-like/Quinoprotein amine dehydrogenase"/>
    <property type="match status" value="1"/>
</dbReference>
<organism evidence="9 10">
    <name type="scientific">Kluyveromyces marxianus</name>
    <name type="common">Yeast</name>
    <name type="synonym">Candida kefyr</name>
    <dbReference type="NCBI Taxonomy" id="4911"/>
    <lineage>
        <taxon>Eukaryota</taxon>
        <taxon>Fungi</taxon>
        <taxon>Dikarya</taxon>
        <taxon>Ascomycota</taxon>
        <taxon>Saccharomycotina</taxon>
        <taxon>Saccharomycetes</taxon>
        <taxon>Saccharomycetales</taxon>
        <taxon>Saccharomycetaceae</taxon>
        <taxon>Kluyveromyces</taxon>
    </lineage>
</organism>
<keyword evidence="10" id="KW-1185">Reference proteome</keyword>
<dbReference type="InterPro" id="IPR015943">
    <property type="entry name" value="WD40/YVTN_repeat-like_dom_sf"/>
</dbReference>
<proteinExistence type="inferred from homology"/>
<evidence type="ECO:0000256" key="1">
    <source>
        <dbReference type="ARBA" id="ARBA00022574"/>
    </source>
</evidence>
<evidence type="ECO:0000256" key="4">
    <source>
        <dbReference type="ARBA" id="ARBA00026147"/>
    </source>
</evidence>
<evidence type="ECO:0000256" key="3">
    <source>
        <dbReference type="ARBA" id="ARBA00025726"/>
    </source>
</evidence>
<dbReference type="PROSITE" id="PS50082">
    <property type="entry name" value="WD_REPEATS_2"/>
    <property type="match status" value="4"/>
</dbReference>
<feature type="repeat" description="WD" evidence="6">
    <location>
        <begin position="111"/>
        <end position="153"/>
    </location>
</feature>
<evidence type="ECO:0000313" key="10">
    <source>
        <dbReference type="Proteomes" id="UP000422736"/>
    </source>
</evidence>
<dbReference type="Proteomes" id="UP000422736">
    <property type="component" value="Chromosome 2"/>
</dbReference>
<gene>
    <name evidence="9" type="primary">PRP46</name>
    <name evidence="9" type="ORF">FIM1_1061</name>
</gene>
<accession>A0ABX6ERZ3</accession>
<dbReference type="InterPro" id="IPR036322">
    <property type="entry name" value="WD40_repeat_dom_sf"/>
</dbReference>
<keyword evidence="2 7" id="KW-0677">Repeat</keyword>
<dbReference type="InterPro" id="IPR020472">
    <property type="entry name" value="WD40_PAC1"/>
</dbReference>
<dbReference type="InterPro" id="IPR001680">
    <property type="entry name" value="WD40_rpt"/>
</dbReference>
<evidence type="ECO:0000256" key="2">
    <source>
        <dbReference type="ARBA" id="ARBA00022737"/>
    </source>
</evidence>
<dbReference type="EMBL" id="CP015055">
    <property type="protein sequence ID" value="QGN14401.1"/>
    <property type="molecule type" value="Genomic_DNA"/>
</dbReference>
<keyword evidence="7" id="KW-0747">Spliceosome</keyword>
<dbReference type="PRINTS" id="PR00320">
    <property type="entry name" value="GPROTEINBRPT"/>
</dbReference>
<dbReference type="Pfam" id="PF00400">
    <property type="entry name" value="WD40"/>
    <property type="match status" value="6"/>
</dbReference>
<protein>
    <recommendedName>
        <fullName evidence="4 7">Pre-mRNA-splicing factor PRP46</fullName>
    </recommendedName>
    <alternativeName>
        <fullName evidence="5 7">Pre-mRNA-processing protein 46</fullName>
    </alternativeName>
</protein>
<evidence type="ECO:0000256" key="5">
    <source>
        <dbReference type="ARBA" id="ARBA00033071"/>
    </source>
</evidence>
<sequence>MDSKATGPVTELSGDDIYVKSRWNNEFKHADILDESYESETTGNELISTGLISRELNSNTAVTSLQTNSMVKFDATNKQGTQEPGSLLERYDKIRSYKPEWHAPWKLNKIINGHTGWVRCVSVDPVDNEWFATGSNDTTIKIWELATGKLRLTLMGHVMSVRDIVVSNRHPYMFSASEDKLVKCWDLETNKAIRDFHGHLSGVHTVDVHPTLDIIATAGRDAVVRLWDIRSRAEIMTLPGHKSPINKVKCLPVDPQIISCSADATIRLWDIVAGKSAKTLTHHSRNVRDLALCPNEFSFATASTNDIRSWKLPEGQLLTNFQSQDIGIINSVSINDDNILFAGGDNGTMSFFDYKTGHKYQTFKTPAVTGSLDSERSVLCSTFDVTGTRLITGEGDKSIKIWKQDPGATEESDPGLPWNPTLASQRF</sequence>
<dbReference type="SUPFAM" id="SSF50978">
    <property type="entry name" value="WD40 repeat-like"/>
    <property type="match status" value="1"/>
</dbReference>
<reference evidence="9 10" key="1">
    <citation type="submission" date="2016-03" db="EMBL/GenBank/DDBJ databases">
        <title>How can Kluyveromyces marxianus grow so fast - potential evolutionary course in Saccharomyces Complex revealed by comparative genomics.</title>
        <authorList>
            <person name="Mo W."/>
            <person name="Lu W."/>
            <person name="Yang X."/>
            <person name="Qi J."/>
            <person name="Lv H."/>
        </authorList>
    </citation>
    <scope>NUCLEOTIDE SEQUENCE [LARGE SCALE GENOMIC DNA]</scope>
    <source>
        <strain evidence="9 10">FIM1</strain>
    </source>
</reference>
<dbReference type="PROSITE" id="PS50294">
    <property type="entry name" value="WD_REPEATS_REGION"/>
    <property type="match status" value="4"/>
</dbReference>
<comment type="similarity">
    <text evidence="3 7">Belongs to the WD repeat PRL1/PRL2 family.</text>
</comment>
<comment type="subcellular location">
    <subcellularLocation>
        <location evidence="7">Nucleus</location>
    </subcellularLocation>
</comment>
<keyword evidence="7" id="KW-0507">mRNA processing</keyword>
<keyword evidence="1 6" id="KW-0853">WD repeat</keyword>
<name>A0ABX6ERZ3_KLUMA</name>
<dbReference type="CDD" id="cd00200">
    <property type="entry name" value="WD40"/>
    <property type="match status" value="1"/>
</dbReference>
<keyword evidence="7" id="KW-0508">mRNA splicing</keyword>